<dbReference type="EMBL" id="JANBVO010000007">
    <property type="protein sequence ID" value="KAJ9150753.1"/>
    <property type="molecule type" value="Genomic_DNA"/>
</dbReference>
<dbReference type="AlphaFoldDB" id="A0AA38VWP0"/>
<evidence type="ECO:0008006" key="4">
    <source>
        <dbReference type="Google" id="ProtNLM"/>
    </source>
</evidence>
<gene>
    <name evidence="2" type="ORF">NKR23_g3325</name>
</gene>
<evidence type="ECO:0000313" key="2">
    <source>
        <dbReference type="EMBL" id="KAJ9150753.1"/>
    </source>
</evidence>
<name>A0AA38VWP0_9PEZI</name>
<protein>
    <recommendedName>
        <fullName evidence="4">BTB domain-containing protein</fullName>
    </recommendedName>
</protein>
<evidence type="ECO:0000313" key="3">
    <source>
        <dbReference type="Proteomes" id="UP001174694"/>
    </source>
</evidence>
<dbReference type="Proteomes" id="UP001174694">
    <property type="component" value="Unassembled WGS sequence"/>
</dbReference>
<comment type="caution">
    <text evidence="2">The sequence shown here is derived from an EMBL/GenBank/DDBJ whole genome shotgun (WGS) entry which is preliminary data.</text>
</comment>
<reference evidence="2" key="1">
    <citation type="submission" date="2022-07" db="EMBL/GenBank/DDBJ databases">
        <title>Fungi with potential for degradation of polypropylene.</title>
        <authorList>
            <person name="Gostincar C."/>
        </authorList>
    </citation>
    <scope>NUCLEOTIDE SEQUENCE</scope>
    <source>
        <strain evidence="2">EXF-13308</strain>
    </source>
</reference>
<feature type="region of interest" description="Disordered" evidence="1">
    <location>
        <begin position="202"/>
        <end position="228"/>
    </location>
</feature>
<feature type="compositionally biased region" description="Polar residues" evidence="1">
    <location>
        <begin position="214"/>
        <end position="228"/>
    </location>
</feature>
<keyword evidence="3" id="KW-1185">Reference proteome</keyword>
<evidence type="ECO:0000256" key="1">
    <source>
        <dbReference type="SAM" id="MobiDB-lite"/>
    </source>
</evidence>
<proteinExistence type="predicted"/>
<accession>A0AA38VWP0</accession>
<organism evidence="2 3">
    <name type="scientific">Pleurostoma richardsiae</name>
    <dbReference type="NCBI Taxonomy" id="41990"/>
    <lineage>
        <taxon>Eukaryota</taxon>
        <taxon>Fungi</taxon>
        <taxon>Dikarya</taxon>
        <taxon>Ascomycota</taxon>
        <taxon>Pezizomycotina</taxon>
        <taxon>Sordariomycetes</taxon>
        <taxon>Sordariomycetidae</taxon>
        <taxon>Calosphaeriales</taxon>
        <taxon>Pleurostomataceae</taxon>
        <taxon>Pleurostoma</taxon>
    </lineage>
</organism>
<sequence>MASYYCQTVNLVGIKDGREEPVPVRKVVLERSPVFQSWIRDPDTVPESVRYGADFRFKKVRMEVLQALVQFLERSENGIDAIQGVVPPDDMPILLLDLYKLALSLGMHDLSDYAFGKLRTSSLIDGVFLTIVARAGEGDLLGNKRLRDWFVSSIVRRREAIQTSQSEYYNDLRLSVIGAGHNTWFLCSALLSLVGEMASEREELAEGGEGKPLTPQSSPGSQYSYTRK</sequence>